<protein>
    <submittedName>
        <fullName evidence="4">Sporulation-specific protein 15-like isoform X1</fullName>
    </submittedName>
</protein>
<feature type="coiled-coil region" evidence="1">
    <location>
        <begin position="1206"/>
        <end position="1302"/>
    </location>
</feature>
<feature type="compositionally biased region" description="Basic and acidic residues" evidence="2">
    <location>
        <begin position="147"/>
        <end position="168"/>
    </location>
</feature>
<evidence type="ECO:0000313" key="4">
    <source>
        <dbReference type="EMBL" id="KAA0043953.1"/>
    </source>
</evidence>
<dbReference type="PROSITE" id="PS51840">
    <property type="entry name" value="C2_NT"/>
    <property type="match status" value="1"/>
</dbReference>
<dbReference type="Proteomes" id="UP000321393">
    <property type="component" value="Unassembled WGS sequence"/>
</dbReference>
<accession>A0A5A7TKE9</accession>
<dbReference type="EMBL" id="SSTE01014973">
    <property type="protein sequence ID" value="KAA0043953.1"/>
    <property type="molecule type" value="Genomic_DNA"/>
</dbReference>
<dbReference type="InterPro" id="IPR019448">
    <property type="entry name" value="NT-C2"/>
</dbReference>
<feature type="coiled-coil region" evidence="1">
    <location>
        <begin position="760"/>
        <end position="812"/>
    </location>
</feature>
<name>A0A5A7TKE9_CUCMM</name>
<feature type="coiled-coil region" evidence="1">
    <location>
        <begin position="488"/>
        <end position="522"/>
    </location>
</feature>
<feature type="coiled-coil region" evidence="1">
    <location>
        <begin position="955"/>
        <end position="992"/>
    </location>
</feature>
<proteinExistence type="predicted"/>
<evidence type="ECO:0000313" key="5">
    <source>
        <dbReference type="Proteomes" id="UP000321393"/>
    </source>
</evidence>
<dbReference type="OrthoDB" id="658575at2759"/>
<evidence type="ECO:0000256" key="1">
    <source>
        <dbReference type="SAM" id="Coils"/>
    </source>
</evidence>
<comment type="caution">
    <text evidence="4">The sequence shown here is derived from an EMBL/GenBank/DDBJ whole genome shotgun (WGS) entry which is preliminary data.</text>
</comment>
<feature type="coiled-coil region" evidence="1">
    <location>
        <begin position="266"/>
        <end position="328"/>
    </location>
</feature>
<feature type="domain" description="C2 NT-type" evidence="3">
    <location>
        <begin position="6"/>
        <end position="141"/>
    </location>
</feature>
<feature type="compositionally biased region" description="Basic and acidic residues" evidence="2">
    <location>
        <begin position="1136"/>
        <end position="1153"/>
    </location>
</feature>
<reference evidence="4 5" key="1">
    <citation type="submission" date="2019-08" db="EMBL/GenBank/DDBJ databases">
        <title>Draft genome sequences of two oriental melons (Cucumis melo L. var makuwa).</title>
        <authorList>
            <person name="Kwon S.-Y."/>
        </authorList>
    </citation>
    <scope>NUCLEOTIDE SEQUENCE [LARGE SCALE GENOMIC DNA]</scope>
    <source>
        <strain evidence="5">cv. SW 3</strain>
        <tissue evidence="4">Leaf</tissue>
    </source>
</reference>
<keyword evidence="1" id="KW-0175">Coiled coil</keyword>
<feature type="region of interest" description="Disordered" evidence="2">
    <location>
        <begin position="1119"/>
        <end position="1202"/>
    </location>
</feature>
<organism evidence="4 5">
    <name type="scientific">Cucumis melo var. makuwa</name>
    <name type="common">Oriental melon</name>
    <dbReference type="NCBI Taxonomy" id="1194695"/>
    <lineage>
        <taxon>Eukaryota</taxon>
        <taxon>Viridiplantae</taxon>
        <taxon>Streptophyta</taxon>
        <taxon>Embryophyta</taxon>
        <taxon>Tracheophyta</taxon>
        <taxon>Spermatophyta</taxon>
        <taxon>Magnoliopsida</taxon>
        <taxon>eudicotyledons</taxon>
        <taxon>Gunneridae</taxon>
        <taxon>Pentapetalae</taxon>
        <taxon>rosids</taxon>
        <taxon>fabids</taxon>
        <taxon>Cucurbitales</taxon>
        <taxon>Cucurbitaceae</taxon>
        <taxon>Benincaseae</taxon>
        <taxon>Cucumis</taxon>
    </lineage>
</organism>
<sequence>MFRLHRNRHAKSGEKFDFKFSNFKATQVPKGWDKLFVSVISEQTGKTIIRSSKASVRNGSCQWTESLSDSIWVSQDEVSKEFEDCNFKLVVAMGSARSNILGETMVNMTNYIDSKSSSTVSLPLKKCNHGTTLQVSSILFNIPHSRSGEFKHTDSPKQDLKKEGHDSDSCSDITDSQLSRSIGSSSGADLYSSLHSGEASSKATSFSASYSQLSNSSSEVYESVENDAAKNNYSDIQRQDSVSSQNSAPCLSPNSVITGSAEATAIEELRAEARMWERNSHKLMADLDQLKKEFSDQSENQESLHAALSAATAECDGLRKELEQLKLVTEKSTQRQTSIEDLSYQDGEPHILKDELKFQKETNADLALQLKRSQESNIELVSVLQELEATTEKQKLELEELLARHQKDDDIENINKENKKLVLQLEHVKESEKNLQLKVGVLERNLEEAKLDLQKSEVSNKKFPQDTERQYDSLLNSEENVGSLHYVNINLVKEIEMLKEKVQELEKDCNELTDENIDLLYKLKQANSDSKGGSLALNSTGGELLSKSFVNFGFESMKHRHSTQISEEKFEKNPNGIENNDGSFNKKPDSMKFELEIKVEELSRELTEKKLEIEKLESSILSKDDEIKILEGLHNKLQAKYSDLQKEKNQIEEKMEVILGESDSSSKCLNGLRNEVKALSNSVDLHVSANKILESKYSELQFKKQELDLHVSQIEQERIRLSESVSVLESQLKYMMGEKQSICLELEDSKSHAVGLQDEFDRLRLEIETENVDLKQMLNDLQNQCAKAQDQCEYLQREKTKLEAAAEHLVEERNLVQKSNGELKNKNFELHEGYFRLESKVKESLERSAQYFRRIDDFEDYLSLELDDFASKERFLSSELDSIVEDNIKYKEKLAMLESLYNEIYLEKATVAQELHGSVVHRTKQVSAAKKDFNIMRMESDENLTALISELSVSKQNQETLIADNEKLLKQLENYKSLEVELKNSVNDLELKLYVSEKERRQNEKQLTNLKVQLQKTAHFQDEVFASSNKLEQKTVAELEDSKQSGIALEEKLLRLGSGSVMEETSFPGIDDLRNELCEIKRMNSTYQQKLKILEEEKDGCLKRSQSLEAELKHLKEEKQIQRESSSVRIHSLSKTNDKNRPSKDMKPLKNDAVKTVGQNHSGKKKPKDLSSDQSQSQIKSRQDDSGCDIDDEGPHVPEAKSISRIQMLEKELAEALEANKKYEDQLSRLVSDTQNNKENSPISTVEGDVVKTKEGYESLNSALEAELKDIRERYFHISLKYAEVEHQREELVMKLKAAKNSGRRGSSVEQKPKVGLLRHERKVTTHQSWRHVSLLICLSSLLCISPITTNATSLANPLYNNTQPHHHFLPCHSHWPLQQWPAVMELSLLVGRWSEVYYGMMMKVCESFVCLLQWGQRRCLSVPLVRATPILWHFSKFPEKEKSHTVRRFS</sequence>
<feature type="coiled-coil region" evidence="1">
    <location>
        <begin position="384"/>
        <end position="459"/>
    </location>
</feature>
<evidence type="ECO:0000256" key="2">
    <source>
        <dbReference type="SAM" id="MobiDB-lite"/>
    </source>
</evidence>
<dbReference type="PANTHER" id="PTHR47270">
    <property type="entry name" value="PROTEIN MLP1-LIKE"/>
    <property type="match status" value="1"/>
</dbReference>
<dbReference type="STRING" id="1194695.A0A5A7TKE9"/>
<evidence type="ECO:0000259" key="3">
    <source>
        <dbReference type="PROSITE" id="PS51840"/>
    </source>
</evidence>
<feature type="region of interest" description="Disordered" evidence="2">
    <location>
        <begin position="147"/>
        <end position="181"/>
    </location>
</feature>
<feature type="region of interest" description="Disordered" evidence="2">
    <location>
        <begin position="563"/>
        <end position="585"/>
    </location>
</feature>
<dbReference type="Pfam" id="PF10358">
    <property type="entry name" value="NT-C2"/>
    <property type="match status" value="1"/>
</dbReference>
<feature type="compositionally biased region" description="Polar residues" evidence="2">
    <location>
        <begin position="1123"/>
        <end position="1135"/>
    </location>
</feature>
<gene>
    <name evidence="4" type="ORF">E6C27_scaffold236G002970</name>
</gene>
<feature type="coiled-coil region" evidence="1">
    <location>
        <begin position="592"/>
        <end position="661"/>
    </location>
</feature>
<dbReference type="PANTHER" id="PTHR47270:SF3">
    <property type="entry name" value="HYPOTETICAL PROTEIN"/>
    <property type="match status" value="1"/>
</dbReference>